<dbReference type="Pfam" id="PF26451">
    <property type="entry name" value="DUF8130"/>
    <property type="match status" value="1"/>
</dbReference>
<protein>
    <recommendedName>
        <fullName evidence="2">DUF8130 domain-containing protein</fullName>
    </recommendedName>
</protein>
<keyword evidence="4" id="KW-1185">Reference proteome</keyword>
<dbReference type="AlphaFoldDB" id="A0AAP2Z7E3"/>
<evidence type="ECO:0000313" key="3">
    <source>
        <dbReference type="EMBL" id="MCU4752017.1"/>
    </source>
</evidence>
<organism evidence="3 4">
    <name type="scientific">Natronosalvus hydrolyticus</name>
    <dbReference type="NCBI Taxonomy" id="2979988"/>
    <lineage>
        <taxon>Archaea</taxon>
        <taxon>Methanobacteriati</taxon>
        <taxon>Methanobacteriota</taxon>
        <taxon>Stenosarchaea group</taxon>
        <taxon>Halobacteria</taxon>
        <taxon>Halobacteriales</taxon>
        <taxon>Natrialbaceae</taxon>
        <taxon>Natronosalvus</taxon>
    </lineage>
</organism>
<evidence type="ECO:0000256" key="1">
    <source>
        <dbReference type="SAM" id="MobiDB-lite"/>
    </source>
</evidence>
<dbReference type="InterPro" id="IPR058443">
    <property type="entry name" value="DUF8130"/>
</dbReference>
<sequence length="423" mass="45965">MKRRTLVTGAGGTLLGVLAGCLGDQIGEPEEGAGNGANGDDESDDDGGSELAYTLILEDSPLRKTNELCSLEVELLDPHIEADSPGVLEATLTNVHVESVFAQSGGPAPFGILQATPTDGDEEESTLTFWSDAYEESSVVGTDGKRVEGADSIAVSVELESRESLTRTYELYPSAPNLEAGDFEVTLGTTLSDDGTFDTSEYLAVDIPMTIEAGIESPDGESGTDDVDRDPISEVPRVDEPPYEIERPEPPDDPADEDAWNDHYLGESMPEEPSLPFEHLSSVPIDDRTLSRMEAENGQYAARLIENEAERDRVFDLEAMDRGSRDRLDRIDFDQSCLVVVESGFGSGSVNHVWRRVEAVPDGVHLHGYYTDPNLRTSDHTSRHSVVIVDRPDIDLELARVSLTVGTDRRVHFNSTEGPVSPE</sequence>
<feature type="compositionally biased region" description="Basic and acidic residues" evidence="1">
    <location>
        <begin position="229"/>
        <end position="250"/>
    </location>
</feature>
<evidence type="ECO:0000313" key="4">
    <source>
        <dbReference type="Proteomes" id="UP001321047"/>
    </source>
</evidence>
<name>A0AAP2Z7E3_9EURY</name>
<feature type="domain" description="DUF8130" evidence="2">
    <location>
        <begin position="64"/>
        <end position="173"/>
    </location>
</feature>
<feature type="region of interest" description="Disordered" evidence="1">
    <location>
        <begin position="25"/>
        <end position="49"/>
    </location>
</feature>
<dbReference type="RefSeq" id="WP_342808365.1">
    <property type="nucleotide sequence ID" value="NZ_JAOPJZ010000005.1"/>
</dbReference>
<gene>
    <name evidence="3" type="ORF">OB919_08475</name>
</gene>
<evidence type="ECO:0000259" key="2">
    <source>
        <dbReference type="Pfam" id="PF26451"/>
    </source>
</evidence>
<feature type="compositionally biased region" description="Acidic residues" evidence="1">
    <location>
        <begin position="39"/>
        <end position="48"/>
    </location>
</feature>
<accession>A0AAP2Z7E3</accession>
<feature type="region of interest" description="Disordered" evidence="1">
    <location>
        <begin position="214"/>
        <end position="279"/>
    </location>
</feature>
<proteinExistence type="predicted"/>
<feature type="compositionally biased region" description="Acidic residues" evidence="1">
    <location>
        <begin position="218"/>
        <end position="228"/>
    </location>
</feature>
<comment type="caution">
    <text evidence="3">The sequence shown here is derived from an EMBL/GenBank/DDBJ whole genome shotgun (WGS) entry which is preliminary data.</text>
</comment>
<dbReference type="Proteomes" id="UP001321047">
    <property type="component" value="Unassembled WGS sequence"/>
</dbReference>
<reference evidence="3 4" key="1">
    <citation type="submission" date="2022-09" db="EMBL/GenBank/DDBJ databases">
        <title>Enrichment on poylsaccharides allowed isolation of novel metabolic and taxonomic groups of Haloarchaea.</title>
        <authorList>
            <person name="Sorokin D.Y."/>
            <person name="Elcheninov A.G."/>
            <person name="Khizhniak T.V."/>
            <person name="Kolganova T.V."/>
            <person name="Kublanov I.V."/>
        </authorList>
    </citation>
    <scope>NUCLEOTIDE SEQUENCE [LARGE SCALE GENOMIC DNA]</scope>
    <source>
        <strain evidence="3 4">AArc-curdl1</strain>
    </source>
</reference>
<dbReference type="PROSITE" id="PS51257">
    <property type="entry name" value="PROKAR_LIPOPROTEIN"/>
    <property type="match status" value="1"/>
</dbReference>
<dbReference type="EMBL" id="JAOPJZ010000005">
    <property type="protein sequence ID" value="MCU4752017.1"/>
    <property type="molecule type" value="Genomic_DNA"/>
</dbReference>